<organism evidence="6 7">
    <name type="scientific">Plantibacter flavus</name>
    <dbReference type="NCBI Taxonomy" id="150123"/>
    <lineage>
        <taxon>Bacteria</taxon>
        <taxon>Bacillati</taxon>
        <taxon>Actinomycetota</taxon>
        <taxon>Actinomycetes</taxon>
        <taxon>Micrococcales</taxon>
        <taxon>Microbacteriaceae</taxon>
        <taxon>Plantibacter</taxon>
    </lineage>
</organism>
<dbReference type="InterPro" id="IPR029058">
    <property type="entry name" value="AB_hydrolase_fold"/>
</dbReference>
<proteinExistence type="inferred from homology"/>
<comment type="similarity">
    <text evidence="1 3">Belongs to the type-B carboxylesterase/lipase family.</text>
</comment>
<dbReference type="Gene3D" id="3.40.50.1820">
    <property type="entry name" value="alpha/beta hydrolase"/>
    <property type="match status" value="1"/>
</dbReference>
<evidence type="ECO:0000259" key="5">
    <source>
        <dbReference type="Pfam" id="PF00135"/>
    </source>
</evidence>
<evidence type="ECO:0000256" key="4">
    <source>
        <dbReference type="SAM" id="MobiDB-lite"/>
    </source>
</evidence>
<dbReference type="RefSeq" id="WP_085511808.1">
    <property type="nucleotide sequence ID" value="NZ_FXAP01000003.1"/>
</dbReference>
<dbReference type="PROSITE" id="PS00122">
    <property type="entry name" value="CARBOXYLESTERASE_B_1"/>
    <property type="match status" value="1"/>
</dbReference>
<evidence type="ECO:0000313" key="6">
    <source>
        <dbReference type="EMBL" id="ROR80735.1"/>
    </source>
</evidence>
<accession>A0A3N2BZN7</accession>
<feature type="domain" description="Carboxylesterase type B" evidence="5">
    <location>
        <begin position="24"/>
        <end position="475"/>
    </location>
</feature>
<dbReference type="EMBL" id="RKHL01000001">
    <property type="protein sequence ID" value="ROR80735.1"/>
    <property type="molecule type" value="Genomic_DNA"/>
</dbReference>
<comment type="caution">
    <text evidence="6">The sequence shown here is derived from an EMBL/GenBank/DDBJ whole genome shotgun (WGS) entry which is preliminary data.</text>
</comment>
<dbReference type="AlphaFoldDB" id="A0A3N2BZN7"/>
<name>A0A3N2BZN7_9MICO</name>
<dbReference type="SUPFAM" id="SSF53474">
    <property type="entry name" value="alpha/beta-Hydrolases"/>
    <property type="match status" value="1"/>
</dbReference>
<gene>
    <name evidence="6" type="ORF">EDD42_0778</name>
</gene>
<evidence type="ECO:0000256" key="1">
    <source>
        <dbReference type="ARBA" id="ARBA00005964"/>
    </source>
</evidence>
<dbReference type="InterPro" id="IPR002018">
    <property type="entry name" value="CarbesteraseB"/>
</dbReference>
<sequence length="505" mass="53006">MNIDPGLEPTGEPIPARDGSTPVAVTIGSGPITGVTEAGVSRFLGVPYAAAPFGDDRFRLPQPVVPWEDARDATRPGATAPQPPYTGAVGELLATVTVPGNEILNLNVWTPAERSDTPLPVMVWIHGGSLVHGSNALDSYDGTAFARDGVVLVSVNYRLGSEGFSVLDDVPLNLGLADQLAALTWVQDEIARFGGDPDNVTVFGESAGGASVAALLAHPDASSVMRRAIIQSGPLRSEPRERSGRISKLTGKDLGVPTTRAGFRRVPPEGLVGAQERVMGGGNPLTGGPGFSITTSSPLAPLSPLDALVSGGSADIPVLIGTTTEEHRLFLVPTGIARRITRLQLFAARLRFGVSASAVRTFRRNRPKAKSGEILGAIATDILLRVPLNQLADARADNGSDTWVYEFAWRSPVGGDGEGELGAAHAMEIGFVFDHLDSPEAVRMAGPSAPQSLATAMHDAWVAFAKAGDPGWQRWDATRPVRTFDGVDDAVVLAPRDDERAALTP</sequence>
<dbReference type="InterPro" id="IPR019826">
    <property type="entry name" value="Carboxylesterase_B_AS"/>
</dbReference>
<evidence type="ECO:0000313" key="7">
    <source>
        <dbReference type="Proteomes" id="UP000266915"/>
    </source>
</evidence>
<evidence type="ECO:0000256" key="2">
    <source>
        <dbReference type="ARBA" id="ARBA00022801"/>
    </source>
</evidence>
<dbReference type="GO" id="GO:0052689">
    <property type="term" value="F:carboxylic ester hydrolase activity"/>
    <property type="evidence" value="ECO:0007669"/>
    <property type="project" value="TreeGrafter"/>
</dbReference>
<dbReference type="InterPro" id="IPR050654">
    <property type="entry name" value="AChE-related_enzymes"/>
</dbReference>
<keyword evidence="2 3" id="KW-0378">Hydrolase</keyword>
<dbReference type="EC" id="3.1.1.-" evidence="3"/>
<protein>
    <recommendedName>
        <fullName evidence="3">Carboxylic ester hydrolase</fullName>
        <ecNumber evidence="3">3.1.1.-</ecNumber>
    </recommendedName>
</protein>
<feature type="region of interest" description="Disordered" evidence="4">
    <location>
        <begin position="1"/>
        <end position="22"/>
    </location>
</feature>
<evidence type="ECO:0000256" key="3">
    <source>
        <dbReference type="RuleBase" id="RU361235"/>
    </source>
</evidence>
<dbReference type="PANTHER" id="PTHR43918">
    <property type="entry name" value="ACETYLCHOLINESTERASE"/>
    <property type="match status" value="1"/>
</dbReference>
<dbReference type="Pfam" id="PF00135">
    <property type="entry name" value="COesterase"/>
    <property type="match status" value="1"/>
</dbReference>
<reference evidence="6 7" key="1">
    <citation type="submission" date="2018-11" db="EMBL/GenBank/DDBJ databases">
        <title>Sequencing the genomes of 1000 actinobacteria strains.</title>
        <authorList>
            <person name="Klenk H.-P."/>
        </authorList>
    </citation>
    <scope>NUCLEOTIDE SEQUENCE [LARGE SCALE GENOMIC DNA]</scope>
    <source>
        <strain evidence="6 7">DSM 14012</strain>
    </source>
</reference>
<dbReference type="PANTHER" id="PTHR43918:SF4">
    <property type="entry name" value="CARBOXYLIC ESTER HYDROLASE"/>
    <property type="match status" value="1"/>
</dbReference>
<keyword evidence="7" id="KW-1185">Reference proteome</keyword>
<dbReference type="Proteomes" id="UP000266915">
    <property type="component" value="Unassembled WGS sequence"/>
</dbReference>